<dbReference type="PANTHER" id="PTHR42794">
    <property type="entry name" value="HEMIN IMPORT ATP-BINDING PROTEIN HMUV"/>
    <property type="match status" value="1"/>
</dbReference>
<evidence type="ECO:0000259" key="6">
    <source>
        <dbReference type="PROSITE" id="PS50893"/>
    </source>
</evidence>
<evidence type="ECO:0000256" key="1">
    <source>
        <dbReference type="ARBA" id="ARBA00022448"/>
    </source>
</evidence>
<protein>
    <submittedName>
        <fullName evidence="7">Putative siderophore transport system ATP-binding protein YusV</fullName>
    </submittedName>
</protein>
<dbReference type="EMBL" id="CP019633">
    <property type="protein sequence ID" value="AQQ09986.1"/>
    <property type="molecule type" value="Genomic_DNA"/>
</dbReference>
<proteinExistence type="predicted"/>
<comment type="function">
    <text evidence="5">Part of the ABC transporter complex HmuTUV involved in hemin import. Responsible for energy coupling to the transport system.</text>
</comment>
<dbReference type="STRING" id="1940790.L21SP3_01808"/>
<sequence>MELKAENISFYYGSWNIIDSLSFALPAGGFMSITGPNGSGKSTLMKLIMGFLTPAEGCFFCGGESLSGKRVEQIAGRIAYVPQEYVPAFGYTVFETVLMGRTSSFDRFGFESPEDRDVAMHMLEITETNHLVNRPLDKISGGERQRVFIARALARKTPVLLLDEPTSFLDMRHQVGIFDILKRLQVEEDKTIAVIMHDINLAIQYADYSLMFDGWGGIKIDSPENLFTEENIRNSYQVETIKASRDGIPIFIPAGRLSRSSRLKE</sequence>
<dbReference type="InterPro" id="IPR027417">
    <property type="entry name" value="P-loop_NTPase"/>
</dbReference>
<keyword evidence="8" id="KW-1185">Reference proteome</keyword>
<dbReference type="GO" id="GO:0005524">
    <property type="term" value="F:ATP binding"/>
    <property type="evidence" value="ECO:0007669"/>
    <property type="project" value="UniProtKB-KW"/>
</dbReference>
<name>A0A1Q2HRW1_9BACT</name>
<dbReference type="PROSITE" id="PS50893">
    <property type="entry name" value="ABC_TRANSPORTER_2"/>
    <property type="match status" value="1"/>
</dbReference>
<dbReference type="Gene3D" id="3.40.50.300">
    <property type="entry name" value="P-loop containing nucleotide triphosphate hydrolases"/>
    <property type="match status" value="1"/>
</dbReference>
<dbReference type="SMART" id="SM00382">
    <property type="entry name" value="AAA"/>
    <property type="match status" value="1"/>
</dbReference>
<evidence type="ECO:0000313" key="8">
    <source>
        <dbReference type="Proteomes" id="UP000188273"/>
    </source>
</evidence>
<dbReference type="Pfam" id="PF00005">
    <property type="entry name" value="ABC_tran"/>
    <property type="match status" value="1"/>
</dbReference>
<evidence type="ECO:0000256" key="2">
    <source>
        <dbReference type="ARBA" id="ARBA00022741"/>
    </source>
</evidence>
<reference evidence="8" key="1">
    <citation type="submission" date="2017-02" db="EMBL/GenBank/DDBJ databases">
        <title>Comparative genomics and description of representatives of a novel lineage of planctomycetes thriving in anoxic sediments.</title>
        <authorList>
            <person name="Spring S."/>
            <person name="Bunk B."/>
            <person name="Sproer C."/>
            <person name="Klenk H.-P."/>
        </authorList>
    </citation>
    <scope>NUCLEOTIDE SEQUENCE [LARGE SCALE GENOMIC DNA]</scope>
    <source>
        <strain evidence="8">L21-RPul-D3</strain>
    </source>
</reference>
<dbReference type="InterPro" id="IPR003439">
    <property type="entry name" value="ABC_transporter-like_ATP-bd"/>
</dbReference>
<gene>
    <name evidence="7" type="primary">yusV_2</name>
    <name evidence="7" type="ORF">L21SP3_01808</name>
</gene>
<dbReference type="AlphaFoldDB" id="A0A1Q2HRW1"/>
<dbReference type="InterPro" id="IPR017871">
    <property type="entry name" value="ABC_transporter-like_CS"/>
</dbReference>
<keyword evidence="1" id="KW-0813">Transport</keyword>
<keyword evidence="3 7" id="KW-0067">ATP-binding</keyword>
<dbReference type="Proteomes" id="UP000188273">
    <property type="component" value="Chromosome"/>
</dbReference>
<dbReference type="SUPFAM" id="SSF52540">
    <property type="entry name" value="P-loop containing nucleoside triphosphate hydrolases"/>
    <property type="match status" value="1"/>
</dbReference>
<dbReference type="PANTHER" id="PTHR42794:SF1">
    <property type="entry name" value="HEMIN IMPORT ATP-BINDING PROTEIN HMUV"/>
    <property type="match status" value="1"/>
</dbReference>
<dbReference type="FunFam" id="3.40.50.300:FF:000134">
    <property type="entry name" value="Iron-enterobactin ABC transporter ATP-binding protein"/>
    <property type="match status" value="1"/>
</dbReference>
<keyword evidence="2" id="KW-0547">Nucleotide-binding</keyword>
<dbReference type="RefSeq" id="WP_077540802.1">
    <property type="nucleotide sequence ID" value="NZ_CP019633.1"/>
</dbReference>
<accession>A0A1Q2HRW1</accession>
<dbReference type="PROSITE" id="PS00211">
    <property type="entry name" value="ABC_TRANSPORTER_1"/>
    <property type="match status" value="1"/>
</dbReference>
<dbReference type="GO" id="GO:0016887">
    <property type="term" value="F:ATP hydrolysis activity"/>
    <property type="evidence" value="ECO:0007669"/>
    <property type="project" value="InterPro"/>
</dbReference>
<dbReference type="InterPro" id="IPR003593">
    <property type="entry name" value="AAA+_ATPase"/>
</dbReference>
<organism evidence="7 8">
    <name type="scientific">Sedimentisphaera cyanobacteriorum</name>
    <dbReference type="NCBI Taxonomy" id="1940790"/>
    <lineage>
        <taxon>Bacteria</taxon>
        <taxon>Pseudomonadati</taxon>
        <taxon>Planctomycetota</taxon>
        <taxon>Phycisphaerae</taxon>
        <taxon>Sedimentisphaerales</taxon>
        <taxon>Sedimentisphaeraceae</taxon>
        <taxon>Sedimentisphaera</taxon>
    </lineage>
</organism>
<evidence type="ECO:0000313" key="7">
    <source>
        <dbReference type="EMBL" id="AQQ09986.1"/>
    </source>
</evidence>
<evidence type="ECO:0000256" key="5">
    <source>
        <dbReference type="ARBA" id="ARBA00037066"/>
    </source>
</evidence>
<keyword evidence="4" id="KW-1278">Translocase</keyword>
<dbReference type="OrthoDB" id="9787851at2"/>
<evidence type="ECO:0000256" key="4">
    <source>
        <dbReference type="ARBA" id="ARBA00022967"/>
    </source>
</evidence>
<feature type="domain" description="ABC transporter" evidence="6">
    <location>
        <begin position="3"/>
        <end position="239"/>
    </location>
</feature>
<evidence type="ECO:0000256" key="3">
    <source>
        <dbReference type="ARBA" id="ARBA00022840"/>
    </source>
</evidence>
<dbReference type="KEGG" id="pbu:L21SP3_01808"/>